<dbReference type="AlphaFoldDB" id="K1XRT3"/>
<evidence type="ECO:0000256" key="1">
    <source>
        <dbReference type="SAM" id="MobiDB-lite"/>
    </source>
</evidence>
<proteinExistence type="predicted"/>
<protein>
    <submittedName>
        <fullName evidence="2">Uncharacterized protein</fullName>
    </submittedName>
</protein>
<organism evidence="2 3">
    <name type="scientific">Marssonina brunnea f. sp. multigermtubi (strain MB_m1)</name>
    <name type="common">Marssonina leaf spot fungus</name>
    <dbReference type="NCBI Taxonomy" id="1072389"/>
    <lineage>
        <taxon>Eukaryota</taxon>
        <taxon>Fungi</taxon>
        <taxon>Dikarya</taxon>
        <taxon>Ascomycota</taxon>
        <taxon>Pezizomycotina</taxon>
        <taxon>Leotiomycetes</taxon>
        <taxon>Helotiales</taxon>
        <taxon>Drepanopezizaceae</taxon>
        <taxon>Drepanopeziza</taxon>
    </lineage>
</organism>
<feature type="region of interest" description="Disordered" evidence="1">
    <location>
        <begin position="48"/>
        <end position="101"/>
    </location>
</feature>
<sequence>MRPRLHPSADTSTTCGTRRPRGPEPQPATSRAASAWALGWAGWQAGLPMDAGAIPVDGPRDPEVAVEDDAGGDVPGGGGSSRDGAGPLDEQGGGEPGVRPAGLLVVAGGWLRRAAEPGGVRPLPGC</sequence>
<dbReference type="InParanoid" id="K1XRT3"/>
<keyword evidence="3" id="KW-1185">Reference proteome</keyword>
<dbReference type="Proteomes" id="UP000006753">
    <property type="component" value="Unassembled WGS sequence"/>
</dbReference>
<name>K1XRT3_MARBU</name>
<dbReference type="HOGENOM" id="CLU_1982054_0_0_1"/>
<reference evidence="2 3" key="1">
    <citation type="journal article" date="2012" name="BMC Genomics">
        <title>Sequencing the genome of Marssonina brunnea reveals fungus-poplar co-evolution.</title>
        <authorList>
            <person name="Zhu S."/>
            <person name="Cao Y.-Z."/>
            <person name="Jiang C."/>
            <person name="Tan B.-Y."/>
            <person name="Wang Z."/>
            <person name="Feng S."/>
            <person name="Zhang L."/>
            <person name="Su X.-H."/>
            <person name="Brejova B."/>
            <person name="Vinar T."/>
            <person name="Xu M."/>
            <person name="Wang M.-X."/>
            <person name="Zhang S.-G."/>
            <person name="Huang M.-R."/>
            <person name="Wu R."/>
            <person name="Zhou Y."/>
        </authorList>
    </citation>
    <scope>NUCLEOTIDE SEQUENCE [LARGE SCALE GENOMIC DNA]</scope>
    <source>
        <strain evidence="2 3">MB_m1</strain>
    </source>
</reference>
<dbReference type="GeneID" id="18762460"/>
<evidence type="ECO:0000313" key="3">
    <source>
        <dbReference type="Proteomes" id="UP000006753"/>
    </source>
</evidence>
<dbReference type="EMBL" id="JH921442">
    <property type="protein sequence ID" value="EKD15309.1"/>
    <property type="molecule type" value="Genomic_DNA"/>
</dbReference>
<evidence type="ECO:0000313" key="2">
    <source>
        <dbReference type="EMBL" id="EKD15309.1"/>
    </source>
</evidence>
<dbReference type="KEGG" id="mbe:MBM_06525"/>
<feature type="region of interest" description="Disordered" evidence="1">
    <location>
        <begin position="1"/>
        <end position="33"/>
    </location>
</feature>
<accession>K1XRT3</accession>
<gene>
    <name evidence="2" type="ORF">MBM_06525</name>
</gene>